<sequence>MMKYTVLVTGPVYGTQNASTAFLFCQSLIKMNHALYSVFFYCDGVLNGNDFTEPATDEFNLVKGWQELFKNYNVQLHVCVGAALRRGVINYQNKSNLKIKKKNLACFFQLSGLVELGYSIQLCDRIVQF</sequence>
<organism evidence="7 8">
    <name type="scientific">Buchnera aphidicola</name>
    <name type="common">Muscaphis stroyani</name>
    <dbReference type="NCBI Taxonomy" id="1241869"/>
    <lineage>
        <taxon>Bacteria</taxon>
        <taxon>Pseudomonadati</taxon>
        <taxon>Pseudomonadota</taxon>
        <taxon>Gammaproteobacteria</taxon>
        <taxon>Enterobacterales</taxon>
        <taxon>Erwiniaceae</taxon>
        <taxon>Buchnera</taxon>
    </lineage>
</organism>
<evidence type="ECO:0000256" key="6">
    <source>
        <dbReference type="HAMAP-Rule" id="MF_00390"/>
    </source>
</evidence>
<dbReference type="Gene3D" id="3.40.1260.10">
    <property type="entry name" value="DsrEFH-like"/>
    <property type="match status" value="1"/>
</dbReference>
<dbReference type="GO" id="GO:0097163">
    <property type="term" value="F:sulfur carrier activity"/>
    <property type="evidence" value="ECO:0007669"/>
    <property type="project" value="TreeGrafter"/>
</dbReference>
<keyword evidence="4 6" id="KW-0808">Transferase</keyword>
<dbReference type="GO" id="GO:1990228">
    <property type="term" value="C:sulfurtransferase complex"/>
    <property type="evidence" value="ECO:0007669"/>
    <property type="project" value="TreeGrafter"/>
</dbReference>
<dbReference type="HAMAP" id="MF_00390">
    <property type="entry name" value="Thiourid_synth_D"/>
    <property type="match status" value="1"/>
</dbReference>
<feature type="active site" description="Cysteine persulfide intermediate" evidence="6">
    <location>
        <position position="79"/>
    </location>
</feature>
<dbReference type="SUPFAM" id="SSF75169">
    <property type="entry name" value="DsrEFH-like"/>
    <property type="match status" value="1"/>
</dbReference>
<evidence type="ECO:0000313" key="8">
    <source>
        <dbReference type="Proteomes" id="UP000298673"/>
    </source>
</evidence>
<dbReference type="InterPro" id="IPR017463">
    <property type="entry name" value="Sulphur_relay_TusD/DsrE"/>
</dbReference>
<name>A0A4D6YFC2_9GAMM</name>
<dbReference type="OrthoDB" id="9787483at2"/>
<dbReference type="Proteomes" id="UP000298673">
    <property type="component" value="Chromosome"/>
</dbReference>
<dbReference type="PANTHER" id="PTHR34874:SF3">
    <property type="entry name" value="SULFURTRANSFERASE TUSD"/>
    <property type="match status" value="1"/>
</dbReference>
<dbReference type="NCBIfam" id="NF001237">
    <property type="entry name" value="PRK00207.1"/>
    <property type="match status" value="1"/>
</dbReference>
<proteinExistence type="inferred from homology"/>
<evidence type="ECO:0000313" key="7">
    <source>
        <dbReference type="EMBL" id="QCI24564.1"/>
    </source>
</evidence>
<accession>A0A4D6YFC2</accession>
<reference evidence="7 8" key="1">
    <citation type="submission" date="2018-12" db="EMBL/GenBank/DDBJ databases">
        <authorList>
            <person name="Chong R.A."/>
        </authorList>
    </citation>
    <scope>NUCLEOTIDE SEQUENCE [LARGE SCALE GENOMIC DNA]</scope>
    <source>
        <strain evidence="7 8">Mst</strain>
    </source>
</reference>
<comment type="subcellular location">
    <subcellularLocation>
        <location evidence="1 6">Cytoplasm</location>
    </subcellularLocation>
</comment>
<reference evidence="7 8" key="2">
    <citation type="submission" date="2019-05" db="EMBL/GenBank/DDBJ databases">
        <title>Genome evolution of the obligate endosymbiont Buchnera aphidicola.</title>
        <authorList>
            <person name="Moran N.A."/>
        </authorList>
    </citation>
    <scope>NUCLEOTIDE SEQUENCE [LARGE SCALE GENOMIC DNA]</scope>
    <source>
        <strain evidence="7 8">Mst</strain>
    </source>
</reference>
<dbReference type="PANTHER" id="PTHR34874">
    <property type="entry name" value="PROTEIN YCHN"/>
    <property type="match status" value="1"/>
</dbReference>
<evidence type="ECO:0000256" key="2">
    <source>
        <dbReference type="ARBA" id="ARBA00007067"/>
    </source>
</evidence>
<comment type="similarity">
    <text evidence="2 6">Belongs to the DsrE/TusD family.</text>
</comment>
<evidence type="ECO:0000256" key="1">
    <source>
        <dbReference type="ARBA" id="ARBA00004496"/>
    </source>
</evidence>
<evidence type="ECO:0000256" key="4">
    <source>
        <dbReference type="ARBA" id="ARBA00022679"/>
    </source>
</evidence>
<keyword evidence="5 6" id="KW-0819">tRNA processing</keyword>
<dbReference type="EMBL" id="CP034861">
    <property type="protein sequence ID" value="QCI24564.1"/>
    <property type="molecule type" value="Genomic_DNA"/>
</dbReference>
<dbReference type="InterPro" id="IPR027396">
    <property type="entry name" value="DsrEFH-like"/>
</dbReference>
<keyword evidence="3 6" id="KW-0963">Cytoplasm</keyword>
<evidence type="ECO:0000256" key="3">
    <source>
        <dbReference type="ARBA" id="ARBA00022490"/>
    </source>
</evidence>
<protein>
    <recommendedName>
        <fullName evidence="6">Sulfurtransferase TusD</fullName>
        <ecNumber evidence="6">2.8.1.-</ecNumber>
    </recommendedName>
    <alternativeName>
        <fullName evidence="6">tRNA 2-thiouridine synthesizing protein D</fullName>
    </alternativeName>
</protein>
<gene>
    <name evidence="6 7" type="primary">tusD</name>
    <name evidence="7" type="ORF">D9V75_02570</name>
</gene>
<dbReference type="AlphaFoldDB" id="A0A4D6YFC2"/>
<dbReference type="EC" id="2.8.1.-" evidence="6"/>
<dbReference type="NCBIfam" id="TIGR03012">
    <property type="entry name" value="sulf_tusD_dsrE"/>
    <property type="match status" value="1"/>
</dbReference>
<evidence type="ECO:0000256" key="5">
    <source>
        <dbReference type="ARBA" id="ARBA00022694"/>
    </source>
</evidence>
<comment type="subunit">
    <text evidence="6">Heterohexamer, formed by a dimer of trimers. The hexameric TusBCD complex contains 2 copies each of TusB, TusC and TusD. The TusBCD complex interacts with TusE.</text>
</comment>
<dbReference type="Pfam" id="PF02635">
    <property type="entry name" value="DsrE"/>
    <property type="match status" value="1"/>
</dbReference>
<dbReference type="GO" id="GO:0016783">
    <property type="term" value="F:sulfurtransferase activity"/>
    <property type="evidence" value="ECO:0007669"/>
    <property type="project" value="UniProtKB-UniRule"/>
</dbReference>
<dbReference type="InterPro" id="IPR003787">
    <property type="entry name" value="Sulphur_relay_DsrE/F-like"/>
</dbReference>
<dbReference type="GO" id="GO:0002143">
    <property type="term" value="P:tRNA wobble position uridine thiolation"/>
    <property type="evidence" value="ECO:0007669"/>
    <property type="project" value="TreeGrafter"/>
</dbReference>
<comment type="function">
    <text evidence="6">Part of a sulfur-relay system required for 2-thiolation of 5-methylaminomethyl-2-thiouridine (mnm(5)s(2)U) at tRNA wobble positions. Accepts sulfur from TusA and transfers it in turn to TusE.</text>
</comment>
<dbReference type="FunFam" id="3.40.1260.10:FF:000001">
    <property type="entry name" value="Sulfurtransferase TusD"/>
    <property type="match status" value="1"/>
</dbReference>